<name>A0AAU9SC24_THLAR</name>
<dbReference type="PANTHER" id="PTHR34371">
    <property type="entry name" value="OS01G0551000 PROTEIN"/>
    <property type="match status" value="1"/>
</dbReference>
<sequence>MIISSNKKDISTKEDQGDDDEEVIITSKLQKSRKPQHTSSPVISHHVSLSLLSSPDDLSHSRASVPFSWEEEPGKPKHHHALRAPPYSKRLHLPPRLLLPLKFTKMPLA</sequence>
<feature type="region of interest" description="Disordered" evidence="1">
    <location>
        <begin position="53"/>
        <end position="87"/>
    </location>
</feature>
<protein>
    <submittedName>
        <fullName evidence="2">Uncharacterized protein</fullName>
    </submittedName>
</protein>
<dbReference type="InterPro" id="IPR007789">
    <property type="entry name" value="DUF688"/>
</dbReference>
<reference evidence="2 3" key="1">
    <citation type="submission" date="2022-03" db="EMBL/GenBank/DDBJ databases">
        <authorList>
            <person name="Nunn A."/>
            <person name="Chopra R."/>
            <person name="Nunn A."/>
            <person name="Contreras Garrido A."/>
        </authorList>
    </citation>
    <scope>NUCLEOTIDE SEQUENCE [LARGE SCALE GENOMIC DNA]</scope>
</reference>
<dbReference type="PANTHER" id="PTHR34371:SF11">
    <property type="entry name" value="RESPONSE FACTOR, PUTATIVE (DUF688)-RELATED"/>
    <property type="match status" value="1"/>
</dbReference>
<feature type="region of interest" description="Disordered" evidence="1">
    <location>
        <begin position="1"/>
        <end position="22"/>
    </location>
</feature>
<dbReference type="EMBL" id="OU466861">
    <property type="protein sequence ID" value="CAH2063171.1"/>
    <property type="molecule type" value="Genomic_DNA"/>
</dbReference>
<keyword evidence="3" id="KW-1185">Reference proteome</keyword>
<dbReference type="Pfam" id="PF05097">
    <property type="entry name" value="DUF688"/>
    <property type="match status" value="1"/>
</dbReference>
<proteinExistence type="predicted"/>
<organism evidence="2 3">
    <name type="scientific">Thlaspi arvense</name>
    <name type="common">Field penny-cress</name>
    <dbReference type="NCBI Taxonomy" id="13288"/>
    <lineage>
        <taxon>Eukaryota</taxon>
        <taxon>Viridiplantae</taxon>
        <taxon>Streptophyta</taxon>
        <taxon>Embryophyta</taxon>
        <taxon>Tracheophyta</taxon>
        <taxon>Spermatophyta</taxon>
        <taxon>Magnoliopsida</taxon>
        <taxon>eudicotyledons</taxon>
        <taxon>Gunneridae</taxon>
        <taxon>Pentapetalae</taxon>
        <taxon>rosids</taxon>
        <taxon>malvids</taxon>
        <taxon>Brassicales</taxon>
        <taxon>Brassicaceae</taxon>
        <taxon>Thlaspideae</taxon>
        <taxon>Thlaspi</taxon>
    </lineage>
</organism>
<evidence type="ECO:0000313" key="2">
    <source>
        <dbReference type="EMBL" id="CAH2063171.1"/>
    </source>
</evidence>
<evidence type="ECO:0000256" key="1">
    <source>
        <dbReference type="SAM" id="MobiDB-lite"/>
    </source>
</evidence>
<feature type="compositionally biased region" description="Basic and acidic residues" evidence="1">
    <location>
        <begin position="1"/>
        <end position="15"/>
    </location>
</feature>
<evidence type="ECO:0000313" key="3">
    <source>
        <dbReference type="Proteomes" id="UP000836841"/>
    </source>
</evidence>
<dbReference type="Proteomes" id="UP000836841">
    <property type="component" value="Chromosome 5"/>
</dbReference>
<dbReference type="AlphaFoldDB" id="A0AAU9SC24"/>
<gene>
    <name evidence="2" type="ORF">TAV2_LOCUS16238</name>
</gene>
<accession>A0AAU9SC24</accession>